<dbReference type="CDD" id="cd16503">
    <property type="entry name" value="RING-HC_CHFR"/>
    <property type="match status" value="1"/>
</dbReference>
<evidence type="ECO:0000256" key="15">
    <source>
        <dbReference type="ARBA" id="ARBA00023306"/>
    </source>
</evidence>
<evidence type="ECO:0000256" key="9">
    <source>
        <dbReference type="ARBA" id="ARBA00022723"/>
    </source>
</evidence>
<dbReference type="GO" id="GO:0016605">
    <property type="term" value="C:PML body"/>
    <property type="evidence" value="ECO:0007669"/>
    <property type="project" value="UniProtKB-SubCell"/>
</dbReference>
<dbReference type="Pfam" id="PF13923">
    <property type="entry name" value="zf-C3HC4_2"/>
    <property type="match status" value="1"/>
</dbReference>
<dbReference type="SMART" id="SM00240">
    <property type="entry name" value="FHA"/>
    <property type="match status" value="1"/>
</dbReference>
<dbReference type="GO" id="GO:0051301">
    <property type="term" value="P:cell division"/>
    <property type="evidence" value="ECO:0007669"/>
    <property type="project" value="UniProtKB-KW"/>
</dbReference>
<feature type="compositionally biased region" description="Basic and acidic residues" evidence="19">
    <location>
        <begin position="323"/>
        <end position="341"/>
    </location>
</feature>
<keyword evidence="12" id="KW-0833">Ubl conjugation pathway</keyword>
<keyword evidence="11" id="KW-0498">Mitosis</keyword>
<evidence type="ECO:0000256" key="19">
    <source>
        <dbReference type="SAM" id="MobiDB-lite"/>
    </source>
</evidence>
<dbReference type="GO" id="GO:0006511">
    <property type="term" value="P:ubiquitin-dependent protein catabolic process"/>
    <property type="evidence" value="ECO:0007669"/>
    <property type="project" value="TreeGrafter"/>
</dbReference>
<keyword evidence="8" id="KW-0808">Transferase</keyword>
<dbReference type="STRING" id="64144.ENSATEP00000022964"/>
<keyword evidence="9" id="KW-0479">Metal-binding</keyword>
<evidence type="ECO:0000256" key="17">
    <source>
        <dbReference type="ARBA" id="ARBA00031332"/>
    </source>
</evidence>
<feature type="compositionally biased region" description="Polar residues" evidence="19">
    <location>
        <begin position="185"/>
        <end position="200"/>
    </location>
</feature>
<name>A0A3Q1IUN8_ANATE</name>
<dbReference type="Gene3D" id="3.30.40.10">
    <property type="entry name" value="Zinc/RING finger domain, C3HC4 (zinc finger)"/>
    <property type="match status" value="1"/>
</dbReference>
<dbReference type="CDD" id="cd22672">
    <property type="entry name" value="FHA_CHFR"/>
    <property type="match status" value="1"/>
</dbReference>
<feature type="compositionally biased region" description="Polar residues" evidence="19">
    <location>
        <begin position="225"/>
        <end position="239"/>
    </location>
</feature>
<evidence type="ECO:0000256" key="3">
    <source>
        <dbReference type="ARBA" id="ARBA00004906"/>
    </source>
</evidence>
<dbReference type="PROSITE" id="PS50006">
    <property type="entry name" value="FHA_DOMAIN"/>
    <property type="match status" value="1"/>
</dbReference>
<dbReference type="OMA" id="SNYWFPG"/>
<dbReference type="GeneID" id="113150664"/>
<evidence type="ECO:0000256" key="14">
    <source>
        <dbReference type="ARBA" id="ARBA00023242"/>
    </source>
</evidence>
<dbReference type="InterPro" id="IPR017907">
    <property type="entry name" value="Znf_RING_CS"/>
</dbReference>
<evidence type="ECO:0000256" key="13">
    <source>
        <dbReference type="ARBA" id="ARBA00022833"/>
    </source>
</evidence>
<dbReference type="InParanoid" id="A0A3Q1IUN8"/>
<evidence type="ECO:0000256" key="10">
    <source>
        <dbReference type="ARBA" id="ARBA00022771"/>
    </source>
</evidence>
<dbReference type="Pfam" id="PF00498">
    <property type="entry name" value="FHA"/>
    <property type="match status" value="1"/>
</dbReference>
<dbReference type="Ensembl" id="ENSATET00000023337.3">
    <property type="protein sequence ID" value="ENSATEP00000022964.1"/>
    <property type="gene ID" value="ENSATEG00000015922.3"/>
</dbReference>
<evidence type="ECO:0000313" key="22">
    <source>
        <dbReference type="Ensembl" id="ENSATEP00000022964.1"/>
    </source>
</evidence>
<feature type="domain" description="FHA" evidence="20">
    <location>
        <begin position="29"/>
        <end position="80"/>
    </location>
</feature>
<dbReference type="SMART" id="SM00184">
    <property type="entry name" value="RING"/>
    <property type="match status" value="1"/>
</dbReference>
<dbReference type="RefSeq" id="XP_026199064.1">
    <property type="nucleotide sequence ID" value="XM_026343279.1"/>
</dbReference>
<dbReference type="InterPro" id="IPR040909">
    <property type="entry name" value="CHFR_Znf-CRD"/>
</dbReference>
<dbReference type="PANTHER" id="PTHR16079">
    <property type="entry name" value="UBIQUITIN LIGASE PROTEIN CHFR"/>
    <property type="match status" value="1"/>
</dbReference>
<feature type="region of interest" description="Disordered" evidence="19">
    <location>
        <begin position="185"/>
        <end position="244"/>
    </location>
</feature>
<evidence type="ECO:0000256" key="12">
    <source>
        <dbReference type="ARBA" id="ARBA00022786"/>
    </source>
</evidence>
<dbReference type="InterPro" id="IPR052256">
    <property type="entry name" value="E3_ubiquitin-ligase_CHFR"/>
</dbReference>
<feature type="compositionally biased region" description="Basic and acidic residues" evidence="19">
    <location>
        <begin position="201"/>
        <end position="221"/>
    </location>
</feature>
<dbReference type="FunFam" id="2.60.200.20:FF:000022">
    <property type="entry name" value="E3 ubiquitin-protein ligase CHFR isoform X2"/>
    <property type="match status" value="1"/>
</dbReference>
<evidence type="ECO:0000259" key="21">
    <source>
        <dbReference type="PROSITE" id="PS50089"/>
    </source>
</evidence>
<dbReference type="InterPro" id="IPR000253">
    <property type="entry name" value="FHA_dom"/>
</dbReference>
<keyword evidence="23" id="KW-1185">Reference proteome</keyword>
<dbReference type="GeneTree" id="ENSGT00400000022306"/>
<evidence type="ECO:0000256" key="11">
    <source>
        <dbReference type="ARBA" id="ARBA00022776"/>
    </source>
</evidence>
<keyword evidence="15" id="KW-0131">Cell cycle</keyword>
<dbReference type="EC" id="2.3.2.27" evidence="5"/>
<sequence length="638" mass="71663">MDSHRRGRPWGKLVKVDSSETVLLFNRECTVGRKKGCYLSFPASKLVSGEHCKIFQDESSGLVWLEDMSTNGTVINMSKLVKKQTHMLQNGDVIYFVYRKSEPEQNIAYVYHSLKSEQAISQHSYDRERSAHSLAPVQASEMSLSVEPVMLTKVPQDLTQEEPQPSTSTSHFCIEIPNTSALMATTTCPSSGQANKATTSDLDHMEPQNKKRKTSNDKDYHLNLPHTSSTEVASSTKGSHLSKPLVDGAKTDKMEESLTCVICQDLLHDCVSLQPCMHVFCAACYSGWMERSPLCPTCRCPVERICKNHILNNLVEAYLTEHPEKGRSEEDLKSMDSRNKITQDMLQPKVERSFSDEEGSSDYLFELSDNDSDSSDFSQPLVMCRQCPGFRGEVSQLLFASGSNFWRPGLPGPPTIPPPSKPATEEGSAKHTGEQPSTSSDVPSAPQEYRCPPQGFHLICTCCFQPMPDRRAELNNQQVAAQQCMLCQRPYCHMYWGCQRIGCQGCLAPFREFSPTDTCLDGVLNFNNYESEILQNYLSSKGKSWRDLLQEALQGIEQETYSLTDGRISANTIVCSCCGMVAFRELAYKYRQNIPPSELPVAVTSRPDCYWGRNCRTQVKAHHAMKFNHICEQTRFKS</sequence>
<dbReference type="InterPro" id="IPR013083">
    <property type="entry name" value="Znf_RING/FYVE/PHD"/>
</dbReference>
<evidence type="ECO:0000256" key="7">
    <source>
        <dbReference type="ARBA" id="ARBA00022618"/>
    </source>
</evidence>
<dbReference type="InterPro" id="IPR001841">
    <property type="entry name" value="Znf_RING"/>
</dbReference>
<reference evidence="22" key="2">
    <citation type="submission" date="2025-08" db="UniProtKB">
        <authorList>
            <consortium name="Ensembl"/>
        </authorList>
    </citation>
    <scope>IDENTIFICATION</scope>
</reference>
<feature type="domain" description="RING-type" evidence="21">
    <location>
        <begin position="260"/>
        <end position="299"/>
    </location>
</feature>
<dbReference type="PROSITE" id="PS00518">
    <property type="entry name" value="ZF_RING_1"/>
    <property type="match status" value="1"/>
</dbReference>
<dbReference type="SUPFAM" id="SSF49879">
    <property type="entry name" value="SMAD/FHA domain"/>
    <property type="match status" value="1"/>
</dbReference>
<keyword evidence="13" id="KW-0862">Zinc</keyword>
<organism evidence="22 23">
    <name type="scientific">Anabas testudineus</name>
    <name type="common">Climbing perch</name>
    <name type="synonym">Anthias testudineus</name>
    <dbReference type="NCBI Taxonomy" id="64144"/>
    <lineage>
        <taxon>Eukaryota</taxon>
        <taxon>Metazoa</taxon>
        <taxon>Chordata</taxon>
        <taxon>Craniata</taxon>
        <taxon>Vertebrata</taxon>
        <taxon>Euteleostomi</taxon>
        <taxon>Actinopterygii</taxon>
        <taxon>Neopterygii</taxon>
        <taxon>Teleostei</taxon>
        <taxon>Neoteleostei</taxon>
        <taxon>Acanthomorphata</taxon>
        <taxon>Anabantaria</taxon>
        <taxon>Anabantiformes</taxon>
        <taxon>Anabantoidei</taxon>
        <taxon>Anabantidae</taxon>
        <taxon>Anabas</taxon>
    </lineage>
</organism>
<evidence type="ECO:0000256" key="4">
    <source>
        <dbReference type="ARBA" id="ARBA00005797"/>
    </source>
</evidence>
<comment type="catalytic activity">
    <reaction evidence="1">
        <text>S-ubiquitinyl-[E2 ubiquitin-conjugating enzyme]-L-cysteine + [acceptor protein]-L-lysine = [E2 ubiquitin-conjugating enzyme]-L-cysteine + N(6)-ubiquitinyl-[acceptor protein]-L-lysine.</text>
        <dbReference type="EC" id="2.3.2.27"/>
    </reaction>
</comment>
<gene>
    <name evidence="22" type="primary">CHFR</name>
</gene>
<dbReference type="InterPro" id="IPR008984">
    <property type="entry name" value="SMAD_FHA_dom_sf"/>
</dbReference>
<dbReference type="SUPFAM" id="SSF57850">
    <property type="entry name" value="RING/U-box"/>
    <property type="match status" value="1"/>
</dbReference>
<evidence type="ECO:0000256" key="1">
    <source>
        <dbReference type="ARBA" id="ARBA00000900"/>
    </source>
</evidence>
<dbReference type="Gene3D" id="3.30.40.140">
    <property type="match status" value="1"/>
</dbReference>
<keyword evidence="7" id="KW-0132">Cell division</keyword>
<feature type="compositionally biased region" description="Basic and acidic residues" evidence="19">
    <location>
        <begin position="423"/>
        <end position="433"/>
    </location>
</feature>
<protein>
    <recommendedName>
        <fullName evidence="6">E3 ubiquitin-protein ligase CHFR</fullName>
        <ecNumber evidence="5">2.3.2.27</ecNumber>
    </recommendedName>
    <alternativeName>
        <fullName evidence="17">Checkpoint with forkhead and RING finger domains protein</fullName>
    </alternativeName>
    <alternativeName>
        <fullName evidence="16">RING-type E3 ubiquitin transferase CHFR</fullName>
    </alternativeName>
</protein>
<evidence type="ECO:0000256" key="8">
    <source>
        <dbReference type="ARBA" id="ARBA00022679"/>
    </source>
</evidence>
<evidence type="ECO:0000256" key="5">
    <source>
        <dbReference type="ARBA" id="ARBA00012483"/>
    </source>
</evidence>
<evidence type="ECO:0000256" key="2">
    <source>
        <dbReference type="ARBA" id="ARBA00004322"/>
    </source>
</evidence>
<feature type="compositionally biased region" description="Pro residues" evidence="19">
    <location>
        <begin position="410"/>
        <end position="421"/>
    </location>
</feature>
<dbReference type="OrthoDB" id="1305878at2759"/>
<dbReference type="PROSITE" id="PS50089">
    <property type="entry name" value="ZF_RING_2"/>
    <property type="match status" value="1"/>
</dbReference>
<evidence type="ECO:0000256" key="16">
    <source>
        <dbReference type="ARBA" id="ARBA00029800"/>
    </source>
</evidence>
<dbReference type="AlphaFoldDB" id="A0A3Q1IUN8"/>
<proteinExistence type="inferred from homology"/>
<dbReference type="GO" id="GO:0016567">
    <property type="term" value="P:protein ubiquitination"/>
    <property type="evidence" value="ECO:0007669"/>
    <property type="project" value="UniProtKB-UniPathway"/>
</dbReference>
<dbReference type="Proteomes" id="UP000265040">
    <property type="component" value="Chromosome 9"/>
</dbReference>
<dbReference type="PANTHER" id="PTHR16079:SF4">
    <property type="entry name" value="E3 UBIQUITIN-PROTEIN LIGASE CHFR"/>
    <property type="match status" value="1"/>
</dbReference>
<dbReference type="Gene3D" id="2.60.200.20">
    <property type="match status" value="1"/>
</dbReference>
<evidence type="ECO:0000259" key="20">
    <source>
        <dbReference type="PROSITE" id="PS50006"/>
    </source>
</evidence>
<dbReference type="FunFam" id="3.30.40.10:FF:000203">
    <property type="entry name" value="E3 ubiquitin-protein ligase CHFR isoform X1"/>
    <property type="match status" value="1"/>
</dbReference>
<reference evidence="22" key="1">
    <citation type="submission" date="2021-04" db="EMBL/GenBank/DDBJ databases">
        <authorList>
            <consortium name="Wellcome Sanger Institute Data Sharing"/>
        </authorList>
    </citation>
    <scope>NUCLEOTIDE SEQUENCE [LARGE SCALE GENOMIC DNA]</scope>
</reference>
<dbReference type="Pfam" id="PF17979">
    <property type="entry name" value="zf-CRD"/>
    <property type="match status" value="1"/>
</dbReference>
<dbReference type="UniPathway" id="UPA00143"/>
<keyword evidence="14" id="KW-0539">Nucleus</keyword>
<feature type="region of interest" description="Disordered" evidence="19">
    <location>
        <begin position="323"/>
        <end position="356"/>
    </location>
</feature>
<dbReference type="GO" id="GO:0061630">
    <property type="term" value="F:ubiquitin protein ligase activity"/>
    <property type="evidence" value="ECO:0007669"/>
    <property type="project" value="UniProtKB-EC"/>
</dbReference>
<accession>A0A3Q1IUN8</accession>
<dbReference type="FunCoup" id="A0A3Q1IUN8">
    <property type="interactions" value="642"/>
</dbReference>
<evidence type="ECO:0000256" key="6">
    <source>
        <dbReference type="ARBA" id="ARBA00017908"/>
    </source>
</evidence>
<comment type="similarity">
    <text evidence="4">Belongs to the CHFR family.</text>
</comment>
<comment type="subcellular location">
    <subcellularLocation>
        <location evidence="2">Nucleus</location>
        <location evidence="2">PML body</location>
    </subcellularLocation>
</comment>
<comment type="pathway">
    <text evidence="3">Protein modification; protein ubiquitination.</text>
</comment>
<dbReference type="GO" id="GO:0008270">
    <property type="term" value="F:zinc ion binding"/>
    <property type="evidence" value="ECO:0007669"/>
    <property type="project" value="UniProtKB-KW"/>
</dbReference>
<feature type="region of interest" description="Disordered" evidence="19">
    <location>
        <begin position="408"/>
        <end position="447"/>
    </location>
</feature>
<evidence type="ECO:0000256" key="18">
    <source>
        <dbReference type="PROSITE-ProRule" id="PRU00175"/>
    </source>
</evidence>
<evidence type="ECO:0000313" key="23">
    <source>
        <dbReference type="Proteomes" id="UP000265040"/>
    </source>
</evidence>
<keyword evidence="10 18" id="KW-0863">Zinc-finger</keyword>
<reference evidence="22" key="3">
    <citation type="submission" date="2025-09" db="UniProtKB">
        <authorList>
            <consortium name="Ensembl"/>
        </authorList>
    </citation>
    <scope>IDENTIFICATION</scope>
</reference>
<dbReference type="FunFam" id="3.30.40.140:FF:000001">
    <property type="entry name" value="E3 ubiquitin-protein ligase CHFR isoform X1"/>
    <property type="match status" value="1"/>
</dbReference>